<feature type="compositionally biased region" description="Polar residues" evidence="1">
    <location>
        <begin position="13"/>
        <end position="23"/>
    </location>
</feature>
<accession>A0A553P345</accession>
<feature type="compositionally biased region" description="Low complexity" evidence="1">
    <location>
        <begin position="180"/>
        <end position="195"/>
    </location>
</feature>
<organism evidence="3 4">
    <name type="scientific">Tigriopus californicus</name>
    <name type="common">Marine copepod</name>
    <dbReference type="NCBI Taxonomy" id="6832"/>
    <lineage>
        <taxon>Eukaryota</taxon>
        <taxon>Metazoa</taxon>
        <taxon>Ecdysozoa</taxon>
        <taxon>Arthropoda</taxon>
        <taxon>Crustacea</taxon>
        <taxon>Multicrustacea</taxon>
        <taxon>Hexanauplia</taxon>
        <taxon>Copepoda</taxon>
        <taxon>Harpacticoida</taxon>
        <taxon>Harpacticidae</taxon>
        <taxon>Tigriopus</taxon>
    </lineage>
</organism>
<name>A0A553P345_TIGCA</name>
<evidence type="ECO:0000256" key="1">
    <source>
        <dbReference type="SAM" id="MobiDB-lite"/>
    </source>
</evidence>
<proteinExistence type="predicted"/>
<keyword evidence="4" id="KW-1185">Reference proteome</keyword>
<feature type="compositionally biased region" description="Gly residues" evidence="1">
    <location>
        <begin position="1"/>
        <end position="11"/>
    </location>
</feature>
<evidence type="ECO:0000313" key="4">
    <source>
        <dbReference type="Proteomes" id="UP000318571"/>
    </source>
</evidence>
<sequence>MNHGSCAGGANSGAESNRSFGDTSSLLSSASYSSSSLHPGSKYPQYLARGRENIHGRGSYGSGRNSLGRPGHNQTNWMGGSHQSLYINPKSEEQVNNGTTTTTTSNNNNNHHGSNMRIAQVPRKSNQDPSDSGVLSNTPIRCEVCAVSVNSSNQLQAHLTGQKHRVRAVRRGLKTSQAKASPSSSTLTSSGSESEAGGGYNHRTRRLSSDIHQMKAPSGHSTRHRSLTFGGVRSGLSRHLSSSCLSNTRNSHPSRPYFSLRKAFSQITLSKSRSLSLLLQDSRRDQDSSWSYESQEESSLSEEDDYEREERQHDIRVQEESEGEELNPIEPSIALAPKDLSSDEGACQVDPKWIIKGEPRLKDSEILDNPEYQKLTQKQSSKKGTLLRKGSSKIINNNNNNNSNNSDGRQKNTCFVAAKSSLREIPMLNMFLQRLHSPQTRGTYTAHSSPSHMRNANLLSSKLAGRSGNFSMKKLNLTSPDTVLKEHTSLESDGMEASQS</sequence>
<feature type="compositionally biased region" description="Low complexity" evidence="1">
    <location>
        <begin position="396"/>
        <end position="406"/>
    </location>
</feature>
<feature type="compositionally biased region" description="Basic and acidic residues" evidence="1">
    <location>
        <begin position="308"/>
        <end position="319"/>
    </location>
</feature>
<feature type="compositionally biased region" description="Polar residues" evidence="1">
    <location>
        <begin position="72"/>
        <end position="86"/>
    </location>
</feature>
<dbReference type="AlphaFoldDB" id="A0A553P345"/>
<feature type="compositionally biased region" description="Acidic residues" evidence="1">
    <location>
        <begin position="294"/>
        <end position="307"/>
    </location>
</feature>
<dbReference type="EMBL" id="VCGU01000008">
    <property type="protein sequence ID" value="TRY72103.1"/>
    <property type="molecule type" value="Genomic_DNA"/>
</dbReference>
<protein>
    <recommendedName>
        <fullName evidence="2">C2H2-type domain-containing protein</fullName>
    </recommendedName>
</protein>
<gene>
    <name evidence="3" type="ORF">TCAL_01109</name>
</gene>
<feature type="compositionally biased region" description="Low complexity" evidence="1">
    <location>
        <begin position="24"/>
        <end position="37"/>
    </location>
</feature>
<dbReference type="Proteomes" id="UP000318571">
    <property type="component" value="Chromosome 7"/>
</dbReference>
<reference evidence="3 4" key="1">
    <citation type="journal article" date="2018" name="Nat. Ecol. Evol.">
        <title>Genomic signatures of mitonuclear coevolution across populations of Tigriopus californicus.</title>
        <authorList>
            <person name="Barreto F.S."/>
            <person name="Watson E.T."/>
            <person name="Lima T.G."/>
            <person name="Willett C.S."/>
            <person name="Edmands S."/>
            <person name="Li W."/>
            <person name="Burton R.S."/>
        </authorList>
    </citation>
    <scope>NUCLEOTIDE SEQUENCE [LARGE SCALE GENOMIC DNA]</scope>
    <source>
        <strain evidence="3 4">San Diego</strain>
    </source>
</reference>
<dbReference type="InterPro" id="IPR036236">
    <property type="entry name" value="Znf_C2H2_sf"/>
</dbReference>
<feature type="region of interest" description="Disordered" evidence="1">
    <location>
        <begin position="156"/>
        <end position="228"/>
    </location>
</feature>
<feature type="region of interest" description="Disordered" evidence="1">
    <location>
        <begin position="375"/>
        <end position="410"/>
    </location>
</feature>
<evidence type="ECO:0000313" key="3">
    <source>
        <dbReference type="EMBL" id="TRY72103.1"/>
    </source>
</evidence>
<dbReference type="InterPro" id="IPR013087">
    <property type="entry name" value="Znf_C2H2_type"/>
</dbReference>
<dbReference type="Gene3D" id="3.30.160.60">
    <property type="entry name" value="Classic Zinc Finger"/>
    <property type="match status" value="1"/>
</dbReference>
<dbReference type="PROSITE" id="PS00028">
    <property type="entry name" value="ZINC_FINGER_C2H2_1"/>
    <property type="match status" value="1"/>
</dbReference>
<feature type="domain" description="C2H2-type" evidence="2">
    <location>
        <begin position="142"/>
        <end position="164"/>
    </location>
</feature>
<comment type="caution">
    <text evidence="3">The sequence shown here is derived from an EMBL/GenBank/DDBJ whole genome shotgun (WGS) entry which is preliminary data.</text>
</comment>
<feature type="compositionally biased region" description="Low complexity" evidence="1">
    <location>
        <begin position="96"/>
        <end position="115"/>
    </location>
</feature>
<dbReference type="Pfam" id="PF12874">
    <property type="entry name" value="zf-met"/>
    <property type="match status" value="1"/>
</dbReference>
<feature type="region of interest" description="Disordered" evidence="1">
    <location>
        <begin position="481"/>
        <end position="500"/>
    </location>
</feature>
<dbReference type="OrthoDB" id="434647at2759"/>
<feature type="compositionally biased region" description="Basic residues" evidence="1">
    <location>
        <begin position="161"/>
        <end position="173"/>
    </location>
</feature>
<feature type="region of interest" description="Disordered" evidence="1">
    <location>
        <begin position="1"/>
        <end position="115"/>
    </location>
</feature>
<dbReference type="SUPFAM" id="SSF57667">
    <property type="entry name" value="beta-beta-alpha zinc fingers"/>
    <property type="match status" value="1"/>
</dbReference>
<feature type="region of interest" description="Disordered" evidence="1">
    <location>
        <begin position="286"/>
        <end position="329"/>
    </location>
</feature>
<evidence type="ECO:0000259" key="2">
    <source>
        <dbReference type="PROSITE" id="PS00028"/>
    </source>
</evidence>